<dbReference type="PANTHER" id="PTHR10378">
    <property type="entry name" value="LIM DOMAIN-BINDING PROTEIN"/>
    <property type="match status" value="1"/>
</dbReference>
<dbReference type="InterPro" id="IPR029005">
    <property type="entry name" value="LIM-bd/SEUSS"/>
</dbReference>
<sequence>MLPFHNQRERHVVRGVQPPFPTPAQQFEQMNHEPRTQRQRQSIAPRPPQPPQQPPQPPQPTQQQQQQQQQQQPRPPLLGQGQGLIRLLQFSGILSSETKKKLQLSWWNDLIKEYFTPKAYMKLTLWKDNQRKEAKPFEIGVPILPRFFLVTTQSGVRSMTLSLDGARERQIATGHCIVECVAAVWTYKYNNGYTVTLRGALSAHVIITSTTAPGANPNPAQPSTYAFKFDEFTFDANFHDKFIALDAINGQRIPEPAKSPWIRSAPDPTVNGVPESEDDKKWEEPRVVIERCSIPGEPVNAFGIPQATMRCLELAESVGSMADLIVYSNETQLGPLEALRSLASKIRDGPHDSNPGTSAPGGGQPTTATGIAAASPVNGAIYPPPHSHPPPGSGLGGPPPHPGGAPFNPGPNPGPPSTLYGSFGPSQPGGPGPQQNPPNSSTSNPNPSNRNPTPTQQQQRRTPHPPNQRPSSASNLSNPGGGGASSIARSPAMTTNSVVHSPAHSHPNPNSAMNSPQKDNKKIPQPSGSGMGGPQMGLGGGGGARKWVWGR</sequence>
<accession>A0A8H5LP28</accession>
<feature type="region of interest" description="Disordered" evidence="1">
    <location>
        <begin position="346"/>
        <end position="551"/>
    </location>
</feature>
<proteinExistence type="predicted"/>
<feature type="compositionally biased region" description="Basic and acidic residues" evidence="1">
    <location>
        <begin position="1"/>
        <end position="12"/>
    </location>
</feature>
<feature type="compositionally biased region" description="Low complexity" evidence="1">
    <location>
        <begin position="61"/>
        <end position="79"/>
    </location>
</feature>
<feature type="compositionally biased region" description="Gly residues" evidence="1">
    <location>
        <begin position="529"/>
        <end position="544"/>
    </location>
</feature>
<organism evidence="2 3">
    <name type="scientific">Leucocoprinus leucothites</name>
    <dbReference type="NCBI Taxonomy" id="201217"/>
    <lineage>
        <taxon>Eukaryota</taxon>
        <taxon>Fungi</taxon>
        <taxon>Dikarya</taxon>
        <taxon>Basidiomycota</taxon>
        <taxon>Agaricomycotina</taxon>
        <taxon>Agaricomycetes</taxon>
        <taxon>Agaricomycetidae</taxon>
        <taxon>Agaricales</taxon>
        <taxon>Agaricineae</taxon>
        <taxon>Agaricaceae</taxon>
        <taxon>Leucocoprinus</taxon>
    </lineage>
</organism>
<feature type="region of interest" description="Disordered" evidence="1">
    <location>
        <begin position="256"/>
        <end position="282"/>
    </location>
</feature>
<feature type="region of interest" description="Disordered" evidence="1">
    <location>
        <begin position="1"/>
        <end position="79"/>
    </location>
</feature>
<dbReference type="Proteomes" id="UP000559027">
    <property type="component" value="Unassembled WGS sequence"/>
</dbReference>
<feature type="compositionally biased region" description="Low complexity" evidence="1">
    <location>
        <begin position="437"/>
        <end position="460"/>
    </location>
</feature>
<evidence type="ECO:0000256" key="1">
    <source>
        <dbReference type="SAM" id="MobiDB-lite"/>
    </source>
</evidence>
<protein>
    <submittedName>
        <fullName evidence="2">Uncharacterized protein</fullName>
    </submittedName>
</protein>
<dbReference type="OrthoDB" id="774557at2759"/>
<name>A0A8H5LP28_9AGAR</name>
<dbReference type="EMBL" id="JAACJO010000001">
    <property type="protein sequence ID" value="KAF5364223.1"/>
    <property type="molecule type" value="Genomic_DNA"/>
</dbReference>
<feature type="compositionally biased region" description="Low complexity" evidence="1">
    <location>
        <begin position="365"/>
        <end position="374"/>
    </location>
</feature>
<comment type="caution">
    <text evidence="2">The sequence shown here is derived from an EMBL/GenBank/DDBJ whole genome shotgun (WGS) entry which is preliminary data.</text>
</comment>
<keyword evidence="3" id="KW-1185">Reference proteome</keyword>
<dbReference type="AlphaFoldDB" id="A0A8H5LP28"/>
<reference evidence="2 3" key="1">
    <citation type="journal article" date="2020" name="ISME J.">
        <title>Uncovering the hidden diversity of litter-decomposition mechanisms in mushroom-forming fungi.</title>
        <authorList>
            <person name="Floudas D."/>
            <person name="Bentzer J."/>
            <person name="Ahren D."/>
            <person name="Johansson T."/>
            <person name="Persson P."/>
            <person name="Tunlid A."/>
        </authorList>
    </citation>
    <scope>NUCLEOTIDE SEQUENCE [LARGE SCALE GENOMIC DNA]</scope>
    <source>
        <strain evidence="2 3">CBS 146.42</strain>
    </source>
</reference>
<evidence type="ECO:0000313" key="3">
    <source>
        <dbReference type="Proteomes" id="UP000559027"/>
    </source>
</evidence>
<feature type="compositionally biased region" description="Polar residues" evidence="1">
    <location>
        <begin position="507"/>
        <end position="517"/>
    </location>
</feature>
<evidence type="ECO:0000313" key="2">
    <source>
        <dbReference type="EMBL" id="KAF5364223.1"/>
    </source>
</evidence>
<dbReference type="Pfam" id="PF01803">
    <property type="entry name" value="LIM_bind"/>
    <property type="match status" value="1"/>
</dbReference>
<feature type="compositionally biased region" description="Pro residues" evidence="1">
    <location>
        <begin position="382"/>
        <end position="416"/>
    </location>
</feature>
<gene>
    <name evidence="2" type="ORF">D9756_000901</name>
</gene>
<feature type="compositionally biased region" description="Pro residues" evidence="1">
    <location>
        <begin position="45"/>
        <end position="60"/>
    </location>
</feature>